<dbReference type="PANTHER" id="PTHR31111:SF133">
    <property type="entry name" value="OS07G0196600 PROTEIN"/>
    <property type="match status" value="1"/>
</dbReference>
<feature type="non-terminal residue" evidence="2">
    <location>
        <position position="1"/>
    </location>
</feature>
<dbReference type="Pfam" id="PF08268">
    <property type="entry name" value="FBA_3"/>
    <property type="match status" value="1"/>
</dbReference>
<organism evidence="2">
    <name type="scientific">Triticum aestivum</name>
    <name type="common">Wheat</name>
    <dbReference type="NCBI Taxonomy" id="4565"/>
    <lineage>
        <taxon>Eukaryota</taxon>
        <taxon>Viridiplantae</taxon>
        <taxon>Streptophyta</taxon>
        <taxon>Embryophyta</taxon>
        <taxon>Tracheophyta</taxon>
        <taxon>Spermatophyta</taxon>
        <taxon>Magnoliopsida</taxon>
        <taxon>Liliopsida</taxon>
        <taxon>Poales</taxon>
        <taxon>Poaceae</taxon>
        <taxon>BOP clade</taxon>
        <taxon>Pooideae</taxon>
        <taxon>Triticodae</taxon>
        <taxon>Triticeae</taxon>
        <taxon>Triticinae</taxon>
        <taxon>Triticum</taxon>
    </lineage>
</organism>
<dbReference type="OrthoDB" id="689042at2759"/>
<reference evidence="2" key="2">
    <citation type="submission" date="2020-03" db="EMBL/GenBank/DDBJ databases">
        <title>The second near-complete assembly of the hexaploid bread wheat (Triticum aestivum) genome.</title>
        <authorList>
            <person name="Zimin A.V."/>
            <person name="Puiu D."/>
            <person name="Shumante A."/>
            <person name="Alonge M."/>
            <person name="Salzberg S.L."/>
        </authorList>
    </citation>
    <scope>NUCLEOTIDE SEQUENCE</scope>
    <source>
        <tissue evidence="2">Leaf</tissue>
    </source>
</reference>
<reference evidence="2" key="1">
    <citation type="journal article" date="2017" name="Gigascience">
        <title>The first near-complete assembly of the hexaploid bread wheat genome, Triticum aestivum.</title>
        <authorList>
            <person name="Zimin A.V."/>
            <person name="Puiu D."/>
            <person name="Hall R."/>
            <person name="Kingan S."/>
            <person name="Clavijo B.J."/>
            <person name="Salzberg S.L."/>
        </authorList>
    </citation>
    <scope>NUCLEOTIDE SEQUENCE</scope>
    <source>
        <tissue evidence="2">Leaf</tissue>
    </source>
</reference>
<accession>A0A9R1KUM4</accession>
<dbReference type="AlphaFoldDB" id="A0A9R1KUM4"/>
<gene>
    <name evidence="2" type="ORF">CFC21_072845</name>
</gene>
<proteinExistence type="predicted"/>
<sequence>TAYHDDNGINGVEISDLSGNVVKRIPSAGYEVVPVSGLSGDVERQIKGDSIRVVRARLDRVCFNWKFYSWAFSVLNPATGDSIALPTGFLMELAHELEVEWTKEWHCRVALCAFGQVSSTREYKALRVSEIRDRKVCEVITFDDANHGSWRRKQDPPSPHIFPSRSMRCVVVDGVVYFLKDFYSNYSKTGVITIEPGSVASCNLETEEWGVLRGPEQVQSFVQENEHYTYIKLDLQLELAELNNCLVMVHNIYSISIDLWFLTDFEKGIWVKKYSMPSQVARPFTNPLLMLDDGRIFFSEANFFGDREGFLRCYDLKNDTYTDVLQLKDSESIGIYEGSLLSI</sequence>
<name>A0A9R1KUM4_WHEAT</name>
<comment type="caution">
    <text evidence="2">The sequence shown here is derived from an EMBL/GenBank/DDBJ whole genome shotgun (WGS) entry which is preliminary data.</text>
</comment>
<protein>
    <recommendedName>
        <fullName evidence="1">F-box associated beta-propeller type 3 domain-containing protein</fullName>
    </recommendedName>
</protein>
<dbReference type="Proteomes" id="UP000815260">
    <property type="component" value="Chromosome 5B"/>
</dbReference>
<dbReference type="PANTHER" id="PTHR31111">
    <property type="entry name" value="BNAA05G37150D PROTEIN-RELATED"/>
    <property type="match status" value="1"/>
</dbReference>
<feature type="domain" description="F-box associated beta-propeller type 3" evidence="1">
    <location>
        <begin position="61"/>
        <end position="324"/>
    </location>
</feature>
<dbReference type="EMBL" id="CM022224">
    <property type="protein sequence ID" value="KAF7066924.1"/>
    <property type="molecule type" value="Genomic_DNA"/>
</dbReference>
<evidence type="ECO:0000259" key="1">
    <source>
        <dbReference type="Pfam" id="PF08268"/>
    </source>
</evidence>
<dbReference type="InterPro" id="IPR013187">
    <property type="entry name" value="F-box-assoc_dom_typ3"/>
</dbReference>
<evidence type="ECO:0000313" key="2">
    <source>
        <dbReference type="EMBL" id="KAF7066924.1"/>
    </source>
</evidence>